<evidence type="ECO:0000256" key="4">
    <source>
        <dbReference type="ARBA" id="ARBA00022840"/>
    </source>
</evidence>
<comment type="caution">
    <text evidence="6">The sequence shown here is derived from an EMBL/GenBank/DDBJ whole genome shotgun (WGS) entry which is preliminary data.</text>
</comment>
<dbReference type="SMART" id="SM00382">
    <property type="entry name" value="AAA"/>
    <property type="match status" value="1"/>
</dbReference>
<dbReference type="HOGENOM" id="CLU_000604_1_2_9"/>
<evidence type="ECO:0000256" key="1">
    <source>
        <dbReference type="ARBA" id="ARBA00005417"/>
    </source>
</evidence>
<dbReference type="Pfam" id="PF00005">
    <property type="entry name" value="ABC_tran"/>
    <property type="match status" value="1"/>
</dbReference>
<dbReference type="PROSITE" id="PS50893">
    <property type="entry name" value="ABC_TRANSPORTER_2"/>
    <property type="match status" value="1"/>
</dbReference>
<dbReference type="PANTHER" id="PTHR43335">
    <property type="entry name" value="ABC TRANSPORTER, ATP-BINDING PROTEIN"/>
    <property type="match status" value="1"/>
</dbReference>
<dbReference type="EMBL" id="AAVP02000010">
    <property type="protein sequence ID" value="EDK23883.1"/>
    <property type="molecule type" value="Genomic_DNA"/>
</dbReference>
<name>A5KNY5_9FIRM</name>
<dbReference type="Proteomes" id="UP000003577">
    <property type="component" value="Unassembled WGS sequence"/>
</dbReference>
<keyword evidence="2" id="KW-0813">Transport</keyword>
<dbReference type="InterPro" id="IPR027417">
    <property type="entry name" value="P-loop_NTPase"/>
</dbReference>
<keyword evidence="3" id="KW-0547">Nucleotide-binding</keyword>
<reference evidence="6 7" key="1">
    <citation type="submission" date="2007-03" db="EMBL/GenBank/DDBJ databases">
        <authorList>
            <person name="Fulton L."/>
            <person name="Clifton S."/>
            <person name="Fulton B."/>
            <person name="Xu J."/>
            <person name="Minx P."/>
            <person name="Pepin K.H."/>
            <person name="Johnson M."/>
            <person name="Thiruvilangam P."/>
            <person name="Bhonagiri V."/>
            <person name="Nash W.E."/>
            <person name="Mardis E.R."/>
            <person name="Wilson R.K."/>
        </authorList>
    </citation>
    <scope>NUCLEOTIDE SEQUENCE [LARGE SCALE GENOMIC DNA]</scope>
    <source>
        <strain evidence="6 7">ATCC 27756</strain>
    </source>
</reference>
<dbReference type="PANTHER" id="PTHR43335:SF4">
    <property type="entry name" value="ABC TRANSPORTER, ATP-BINDING PROTEIN"/>
    <property type="match status" value="1"/>
</dbReference>
<sequence length="282" mass="32391">MVYGFLGPNGAGKSTTMNIMTGCMGATQGEVLINGYDILKEPEKAKRYIGYLPEHPPLYMDMTVREYLDFAAELKGIRKSQRREAVDEAEKMVKVQDVEHRLIRNLSKGYRQRVGLAQAILGFPDMIILDEPSVGLDPKQIIEMRDLIRKLAENHTVILSSHILTEIREVCDYILIISKGKLVAQDTLENLEKMIGFHDVIELETSASEEEIHRILGRIPGVCAMQMRVKGEKCTYVQVKVTGDKSSQNNRKVREEIFCEFAKEKKHYIHCRRLKRVWKKRL</sequence>
<dbReference type="GO" id="GO:0016887">
    <property type="term" value="F:ATP hydrolysis activity"/>
    <property type="evidence" value="ECO:0007669"/>
    <property type="project" value="InterPro"/>
</dbReference>
<comment type="similarity">
    <text evidence="1">Belongs to the ABC transporter superfamily.</text>
</comment>
<organism evidence="6 7">
    <name type="scientific">[Ruminococcus] torques ATCC 27756</name>
    <dbReference type="NCBI Taxonomy" id="411460"/>
    <lineage>
        <taxon>Bacteria</taxon>
        <taxon>Bacillati</taxon>
        <taxon>Bacillota</taxon>
        <taxon>Clostridia</taxon>
        <taxon>Lachnospirales</taxon>
        <taxon>Lachnospiraceae</taxon>
        <taxon>Mediterraneibacter</taxon>
    </lineage>
</organism>
<evidence type="ECO:0000259" key="5">
    <source>
        <dbReference type="PROSITE" id="PS50893"/>
    </source>
</evidence>
<dbReference type="Gene3D" id="3.40.50.300">
    <property type="entry name" value="P-loop containing nucleotide triphosphate hydrolases"/>
    <property type="match status" value="1"/>
</dbReference>
<evidence type="ECO:0000313" key="7">
    <source>
        <dbReference type="Proteomes" id="UP000003577"/>
    </source>
</evidence>
<reference evidence="6 7" key="2">
    <citation type="submission" date="2007-04" db="EMBL/GenBank/DDBJ databases">
        <title>Draft genome sequence of Ruminococcus torques (ATCC 27756).</title>
        <authorList>
            <person name="Sudarsanam P."/>
            <person name="Ley R."/>
            <person name="Guruge J."/>
            <person name="Turnbaugh P.J."/>
            <person name="Mahowald M."/>
            <person name="Liep D."/>
            <person name="Gordon J."/>
        </authorList>
    </citation>
    <scope>NUCLEOTIDE SEQUENCE [LARGE SCALE GENOMIC DNA]</scope>
    <source>
        <strain evidence="6 7">ATCC 27756</strain>
    </source>
</reference>
<evidence type="ECO:0000313" key="6">
    <source>
        <dbReference type="EMBL" id="EDK23883.1"/>
    </source>
</evidence>
<dbReference type="InterPro" id="IPR003439">
    <property type="entry name" value="ABC_transporter-like_ATP-bd"/>
</dbReference>
<dbReference type="InterPro" id="IPR003593">
    <property type="entry name" value="AAA+_ATPase"/>
</dbReference>
<dbReference type="AlphaFoldDB" id="A5KNY5"/>
<keyword evidence="4 6" id="KW-0067">ATP-binding</keyword>
<feature type="domain" description="ABC transporter" evidence="5">
    <location>
        <begin position="1"/>
        <end position="204"/>
    </location>
</feature>
<protein>
    <submittedName>
        <fullName evidence="6">ABC transporter, ATP-binding protein</fullName>
    </submittedName>
</protein>
<dbReference type="SUPFAM" id="SSF52540">
    <property type="entry name" value="P-loop containing nucleoside triphosphate hydrolases"/>
    <property type="match status" value="1"/>
</dbReference>
<dbReference type="PaxDb" id="411460-RUMTOR_01962"/>
<evidence type="ECO:0000256" key="2">
    <source>
        <dbReference type="ARBA" id="ARBA00022448"/>
    </source>
</evidence>
<evidence type="ECO:0000256" key="3">
    <source>
        <dbReference type="ARBA" id="ARBA00022741"/>
    </source>
</evidence>
<proteinExistence type="inferred from homology"/>
<dbReference type="GO" id="GO:0005524">
    <property type="term" value="F:ATP binding"/>
    <property type="evidence" value="ECO:0007669"/>
    <property type="project" value="UniProtKB-KW"/>
</dbReference>
<gene>
    <name evidence="6" type="ORF">RUMTOR_01962</name>
</gene>
<accession>A5KNY5</accession>